<accession>A0ABT1EB65</accession>
<dbReference type="InterPro" id="IPR018778">
    <property type="entry name" value="T7SS_EssB"/>
</dbReference>
<reference evidence="3 4" key="1">
    <citation type="journal article" date="2022" name="Genome Biol. Evol.">
        <title>Host diet, physiology and behaviors set the stage for Lachnospiraceae cladogenesis.</title>
        <authorList>
            <person name="Vera-Ponce De Leon A."/>
            <person name="Schneider M."/>
            <person name="Jahnes B.C."/>
            <person name="Sadowski V."/>
            <person name="Camuy-Velez L.A."/>
            <person name="Duan J."/>
            <person name="Sabree Z.L."/>
        </authorList>
    </citation>
    <scope>NUCLEOTIDE SEQUENCE [LARGE SCALE GENOMIC DNA]</scope>
    <source>
        <strain evidence="3 4">PAL113</strain>
    </source>
</reference>
<dbReference type="Gene3D" id="1.10.510.10">
    <property type="entry name" value="Transferase(Phosphotransferase) domain 1"/>
    <property type="match status" value="1"/>
</dbReference>
<name>A0ABT1EB65_9FIRM</name>
<evidence type="ECO:0000256" key="1">
    <source>
        <dbReference type="SAM" id="Coils"/>
    </source>
</evidence>
<keyword evidence="2" id="KW-0472">Membrane</keyword>
<keyword evidence="2" id="KW-1133">Transmembrane helix</keyword>
<dbReference type="RefSeq" id="WP_262066864.1">
    <property type="nucleotide sequence ID" value="NZ_JAMXOD010000017.1"/>
</dbReference>
<dbReference type="EMBL" id="JAMZFW010000017">
    <property type="protein sequence ID" value="MCP1103079.1"/>
    <property type="molecule type" value="Genomic_DNA"/>
</dbReference>
<dbReference type="Pfam" id="PF10140">
    <property type="entry name" value="YukC"/>
    <property type="match status" value="1"/>
</dbReference>
<dbReference type="InterPro" id="IPR042565">
    <property type="entry name" value="T7SS_EssB_C"/>
</dbReference>
<keyword evidence="4" id="KW-1185">Reference proteome</keyword>
<evidence type="ECO:0000313" key="4">
    <source>
        <dbReference type="Proteomes" id="UP001523566"/>
    </source>
</evidence>
<evidence type="ECO:0000256" key="2">
    <source>
        <dbReference type="SAM" id="Phobius"/>
    </source>
</evidence>
<organism evidence="3 4">
    <name type="scientific">Aequitasia blattaphilus</name>
    <dbReference type="NCBI Taxonomy" id="2949332"/>
    <lineage>
        <taxon>Bacteria</taxon>
        <taxon>Bacillati</taxon>
        <taxon>Bacillota</taxon>
        <taxon>Clostridia</taxon>
        <taxon>Lachnospirales</taxon>
        <taxon>Lachnospiraceae</taxon>
        <taxon>Aequitasia</taxon>
    </lineage>
</organism>
<dbReference type="Proteomes" id="UP001523566">
    <property type="component" value="Unassembled WGS sequence"/>
</dbReference>
<proteinExistence type="predicted"/>
<protein>
    <recommendedName>
        <fullName evidence="5">Type VII secretion protein EssB</fullName>
    </recommendedName>
</protein>
<sequence>MENRVKKSSLNAKEFYDYERLVHKTEGFIPARYEEELEELIFHYEMEGLKPITEIKGESRENQYRLLINMVKLASLTKIYEISFTPGNLFYDENFLVLIQQRDLYSKGVEGNEEAFMEVYRAYVGGVLGKKYTTTMLLQSGSNLLKKEQDFIPYLNAQTPEEMAGLLREKRDALQKEMKEKKVVITKSSNRIKTTVSILSTVLLIGCLVGMGYLSLKILPKQRQLIQANESFIARDFVGCIDQMKETEVEEMDASTKYILATSYARSESLKKEEIESIVAKLSTSSNEKELEYWIYLGRLQSDKAQDMAQALSDDQLLMYAYMKELSLLETNTKIAGEEKSQRIQTLEDNINKLGKKYEENVENNEEK</sequence>
<evidence type="ECO:0008006" key="5">
    <source>
        <dbReference type="Google" id="ProtNLM"/>
    </source>
</evidence>
<gene>
    <name evidence="3" type="ORF">NK125_11685</name>
</gene>
<dbReference type="Gene3D" id="1.25.40.680">
    <property type="entry name" value="Type VII secretion system EssB, C-terminal-like domain"/>
    <property type="match status" value="1"/>
</dbReference>
<keyword evidence="2" id="KW-0812">Transmembrane</keyword>
<feature type="coiled-coil region" evidence="1">
    <location>
        <begin position="337"/>
        <end position="364"/>
    </location>
</feature>
<feature type="transmembrane region" description="Helical" evidence="2">
    <location>
        <begin position="196"/>
        <end position="216"/>
    </location>
</feature>
<comment type="caution">
    <text evidence="3">The sequence shown here is derived from an EMBL/GenBank/DDBJ whole genome shotgun (WGS) entry which is preliminary data.</text>
</comment>
<keyword evidence="1" id="KW-0175">Coiled coil</keyword>
<evidence type="ECO:0000313" key="3">
    <source>
        <dbReference type="EMBL" id="MCP1103079.1"/>
    </source>
</evidence>